<evidence type="ECO:0000313" key="2">
    <source>
        <dbReference type="EMBL" id="EGC30295.1"/>
    </source>
</evidence>
<dbReference type="RefSeq" id="XP_003293174.1">
    <property type="nucleotide sequence ID" value="XM_003293126.1"/>
</dbReference>
<dbReference type="GeneID" id="10510797"/>
<evidence type="ECO:0000313" key="3">
    <source>
        <dbReference type="Proteomes" id="UP000001064"/>
    </source>
</evidence>
<proteinExistence type="predicted"/>
<feature type="region of interest" description="Disordered" evidence="1">
    <location>
        <begin position="207"/>
        <end position="247"/>
    </location>
</feature>
<dbReference type="EMBL" id="GL871340">
    <property type="protein sequence ID" value="EGC30295.1"/>
    <property type="molecule type" value="Genomic_DNA"/>
</dbReference>
<protein>
    <submittedName>
        <fullName evidence="2">Uncharacterized protein</fullName>
    </submittedName>
</protein>
<sequence>MLENYHVKVGGYYPLFVPNGNGVVEVDGVPKGDGSDGSDGPGDGIVVVFGAPNGDGSDGPGDGLVVVFGAPNGDGSDGPDGPDGPGDGVVVAVEKLVLVELPTKFTDGAPNGDGSDGPGDGVVVAFGAPNGDGSDGPGDGVVVFGALNGDDTAVNVPESGAVKGLENKFEDEVVETLVLVELPTKFTDGAPNGDGSDGPGDGIVVVFGAPNGDGSDGPGDGLVVVFGAPNGDGSDGSAGPDVPDGPGDGVVVVFGAPNGDENAVNVAVSGAVKGLENKFEDEVVEKLVLVELPTKFTDGEPNGDGSDGSDGPDGPDGPGDGVVVVFGAPNGDGDGPGDGVVVIFGAPNGDGDGDGDGELVPVNGIENSVDLGVEAAFDGALNIDAVADEDVAKLGEFVGILHDEAIEVVVGSPNGDDTAVNVPESGSLEIQLIQNL</sequence>
<feature type="compositionally biased region" description="Low complexity" evidence="1">
    <location>
        <begin position="227"/>
        <end position="247"/>
    </location>
</feature>
<reference evidence="3" key="1">
    <citation type="journal article" date="2011" name="Genome Biol.">
        <title>Comparative genomics of the social amoebae Dictyostelium discoideum and Dictyostelium purpureum.</title>
        <authorList>
            <consortium name="US DOE Joint Genome Institute (JGI-PGF)"/>
            <person name="Sucgang R."/>
            <person name="Kuo A."/>
            <person name="Tian X."/>
            <person name="Salerno W."/>
            <person name="Parikh A."/>
            <person name="Feasley C.L."/>
            <person name="Dalin E."/>
            <person name="Tu H."/>
            <person name="Huang E."/>
            <person name="Barry K."/>
            <person name="Lindquist E."/>
            <person name="Shapiro H."/>
            <person name="Bruce D."/>
            <person name="Schmutz J."/>
            <person name="Salamov A."/>
            <person name="Fey P."/>
            <person name="Gaudet P."/>
            <person name="Anjard C."/>
            <person name="Babu M.M."/>
            <person name="Basu S."/>
            <person name="Bushmanova Y."/>
            <person name="van der Wel H."/>
            <person name="Katoh-Kurasawa M."/>
            <person name="Dinh C."/>
            <person name="Coutinho P.M."/>
            <person name="Saito T."/>
            <person name="Elias M."/>
            <person name="Schaap P."/>
            <person name="Kay R.R."/>
            <person name="Henrissat B."/>
            <person name="Eichinger L."/>
            <person name="Rivero F."/>
            <person name="Putnam N.H."/>
            <person name="West C.M."/>
            <person name="Loomis W.F."/>
            <person name="Chisholm R.L."/>
            <person name="Shaulsky G."/>
            <person name="Strassmann J.E."/>
            <person name="Queller D.C."/>
            <person name="Kuspa A."/>
            <person name="Grigoriev I.V."/>
        </authorList>
    </citation>
    <scope>NUCLEOTIDE SEQUENCE [LARGE SCALE GENOMIC DNA]</scope>
    <source>
        <strain evidence="3">QSDP1</strain>
    </source>
</reference>
<name>F1A0I4_DICPU</name>
<evidence type="ECO:0000256" key="1">
    <source>
        <dbReference type="SAM" id="MobiDB-lite"/>
    </source>
</evidence>
<dbReference type="AlphaFoldDB" id="F1A0I4"/>
<dbReference type="KEGG" id="dpp:DICPUDRAFT_157983"/>
<feature type="region of interest" description="Disordered" evidence="1">
    <location>
        <begin position="294"/>
        <end position="321"/>
    </location>
</feature>
<keyword evidence="3" id="KW-1185">Reference proteome</keyword>
<dbReference type="InParanoid" id="F1A0I4"/>
<dbReference type="VEuPathDB" id="AmoebaDB:DICPUDRAFT_157983"/>
<dbReference type="Proteomes" id="UP000001064">
    <property type="component" value="Unassembled WGS sequence"/>
</dbReference>
<organism evidence="2 3">
    <name type="scientific">Dictyostelium purpureum</name>
    <name type="common">Slime mold</name>
    <dbReference type="NCBI Taxonomy" id="5786"/>
    <lineage>
        <taxon>Eukaryota</taxon>
        <taxon>Amoebozoa</taxon>
        <taxon>Evosea</taxon>
        <taxon>Eumycetozoa</taxon>
        <taxon>Dictyostelia</taxon>
        <taxon>Dictyosteliales</taxon>
        <taxon>Dictyosteliaceae</taxon>
        <taxon>Dictyostelium</taxon>
    </lineage>
</organism>
<gene>
    <name evidence="2" type="ORF">DICPUDRAFT_157983</name>
</gene>
<accession>F1A0I4</accession>